<dbReference type="InterPro" id="IPR038459">
    <property type="entry name" value="MT_TRM10-typ_sf"/>
</dbReference>
<proteinExistence type="predicted"/>
<dbReference type="InterPro" id="IPR028564">
    <property type="entry name" value="MT_TRM10-typ"/>
</dbReference>
<feature type="region of interest" description="Disordered" evidence="4">
    <location>
        <begin position="87"/>
        <end position="108"/>
    </location>
</feature>
<feature type="domain" description="SAM-dependent MTase TRM10-type" evidence="5">
    <location>
        <begin position="1"/>
        <end position="86"/>
    </location>
</feature>
<dbReference type="AlphaFoldDB" id="A0A146MB64"/>
<accession>A0A146MB64</accession>
<organism evidence="6">
    <name type="scientific">Lygus hesperus</name>
    <name type="common">Western plant bug</name>
    <dbReference type="NCBI Taxonomy" id="30085"/>
    <lineage>
        <taxon>Eukaryota</taxon>
        <taxon>Metazoa</taxon>
        <taxon>Ecdysozoa</taxon>
        <taxon>Arthropoda</taxon>
        <taxon>Hexapoda</taxon>
        <taxon>Insecta</taxon>
        <taxon>Pterygota</taxon>
        <taxon>Neoptera</taxon>
        <taxon>Paraneoptera</taxon>
        <taxon>Hemiptera</taxon>
        <taxon>Heteroptera</taxon>
        <taxon>Panheteroptera</taxon>
        <taxon>Cimicomorpha</taxon>
        <taxon>Miridae</taxon>
        <taxon>Mirini</taxon>
        <taxon>Lygus</taxon>
    </lineage>
</organism>
<sequence>MEEWKRKFDQLTGAMVDKVNNEPLSLAKAKAEGLRMAKLPLDRYLDWGMGTKSLTINQVMSIMLDMKVTNNWTKALKHVPQRKIKEENEKRVERTKKSNKFSIRQLYR</sequence>
<feature type="compositionally biased region" description="Basic and acidic residues" evidence="4">
    <location>
        <begin position="87"/>
        <end position="96"/>
    </location>
</feature>
<dbReference type="InterPro" id="IPR007356">
    <property type="entry name" value="tRNA_m1G_MeTrfase_euk"/>
</dbReference>
<protein>
    <submittedName>
        <fullName evidence="6">Mitochondrial ribonuclease P protein 1</fullName>
    </submittedName>
</protein>
<keyword evidence="1" id="KW-0489">Methyltransferase</keyword>
<dbReference type="GO" id="GO:0000049">
    <property type="term" value="F:tRNA binding"/>
    <property type="evidence" value="ECO:0007669"/>
    <property type="project" value="TreeGrafter"/>
</dbReference>
<evidence type="ECO:0000256" key="1">
    <source>
        <dbReference type="ARBA" id="ARBA00022603"/>
    </source>
</evidence>
<dbReference type="PROSITE" id="PS51675">
    <property type="entry name" value="SAM_MT_TRM10"/>
    <property type="match status" value="1"/>
</dbReference>
<dbReference type="Gene3D" id="3.40.1280.30">
    <property type="match status" value="1"/>
</dbReference>
<dbReference type="GO" id="GO:0008168">
    <property type="term" value="F:methyltransferase activity"/>
    <property type="evidence" value="ECO:0007669"/>
    <property type="project" value="UniProtKB-KW"/>
</dbReference>
<dbReference type="GO" id="GO:0032259">
    <property type="term" value="P:methylation"/>
    <property type="evidence" value="ECO:0007669"/>
    <property type="project" value="UniProtKB-KW"/>
</dbReference>
<evidence type="ECO:0000313" key="6">
    <source>
        <dbReference type="EMBL" id="JAQ16689.1"/>
    </source>
</evidence>
<dbReference type="GO" id="GO:0005654">
    <property type="term" value="C:nucleoplasm"/>
    <property type="evidence" value="ECO:0007669"/>
    <property type="project" value="TreeGrafter"/>
</dbReference>
<evidence type="ECO:0000256" key="3">
    <source>
        <dbReference type="ARBA" id="ARBA00022691"/>
    </source>
</evidence>
<evidence type="ECO:0000256" key="4">
    <source>
        <dbReference type="SAM" id="MobiDB-lite"/>
    </source>
</evidence>
<dbReference type="GO" id="GO:0070131">
    <property type="term" value="P:positive regulation of mitochondrial translation"/>
    <property type="evidence" value="ECO:0007669"/>
    <property type="project" value="TreeGrafter"/>
</dbReference>
<dbReference type="EMBL" id="GDHC01001940">
    <property type="protein sequence ID" value="JAQ16689.1"/>
    <property type="molecule type" value="Transcribed_RNA"/>
</dbReference>
<gene>
    <name evidence="6" type="primary">CG5190_1</name>
    <name evidence="6" type="ORF">g.48340</name>
</gene>
<dbReference type="PANTHER" id="PTHR13563">
    <property type="entry name" value="TRNA (GUANINE-9-) METHYLTRANSFERASE"/>
    <property type="match status" value="1"/>
</dbReference>
<dbReference type="GO" id="GO:0005739">
    <property type="term" value="C:mitochondrion"/>
    <property type="evidence" value="ECO:0007669"/>
    <property type="project" value="TreeGrafter"/>
</dbReference>
<dbReference type="GO" id="GO:0097745">
    <property type="term" value="P:mitochondrial tRNA 5'-end processing"/>
    <property type="evidence" value="ECO:0007669"/>
    <property type="project" value="TreeGrafter"/>
</dbReference>
<keyword evidence="3" id="KW-0949">S-adenosyl-L-methionine</keyword>
<evidence type="ECO:0000256" key="2">
    <source>
        <dbReference type="ARBA" id="ARBA00022679"/>
    </source>
</evidence>
<name>A0A146MB64_LYGHE</name>
<reference evidence="6" key="1">
    <citation type="journal article" date="2016" name="Gigascience">
        <title>De novo construction of an expanded transcriptome assembly for the western tarnished plant bug, Lygus hesperus.</title>
        <authorList>
            <person name="Tassone E.E."/>
            <person name="Geib S.M."/>
            <person name="Hall B."/>
            <person name="Fabrick J.A."/>
            <person name="Brent C.S."/>
            <person name="Hull J.J."/>
        </authorList>
    </citation>
    <scope>NUCLEOTIDE SEQUENCE</scope>
</reference>
<keyword evidence="2" id="KW-0808">Transferase</keyword>
<dbReference type="PANTHER" id="PTHR13563:SF5">
    <property type="entry name" value="TRNA METHYLTRANSFERASE 10 HOMOLOG C"/>
    <property type="match status" value="1"/>
</dbReference>
<evidence type="ECO:0000259" key="5">
    <source>
        <dbReference type="PROSITE" id="PS51675"/>
    </source>
</evidence>